<accession>A0ABP8FDP5</accession>
<keyword evidence="9 16" id="KW-0547">Nucleotide-binding</keyword>
<evidence type="ECO:0000256" key="11">
    <source>
        <dbReference type="ARBA" id="ARBA00022840"/>
    </source>
</evidence>
<comment type="subcellular location">
    <subcellularLocation>
        <location evidence="3 16">Cytoplasm</location>
    </subcellularLocation>
</comment>
<organism evidence="17 18">
    <name type="scientific">Compostibacter hankyongensis</name>
    <dbReference type="NCBI Taxonomy" id="1007089"/>
    <lineage>
        <taxon>Bacteria</taxon>
        <taxon>Pseudomonadati</taxon>
        <taxon>Bacteroidota</taxon>
        <taxon>Chitinophagia</taxon>
        <taxon>Chitinophagales</taxon>
        <taxon>Chitinophagaceae</taxon>
        <taxon>Compostibacter</taxon>
    </lineage>
</organism>
<comment type="subunit">
    <text evidence="5 16">Homodimer.</text>
</comment>
<dbReference type="PANTHER" id="PTHR34265">
    <property type="entry name" value="TYPE III PANTOTHENATE KINASE"/>
    <property type="match status" value="1"/>
</dbReference>
<proteinExistence type="inferred from homology"/>
<name>A0ABP8FDP5_9BACT</name>
<evidence type="ECO:0000256" key="13">
    <source>
        <dbReference type="ARBA" id="ARBA00022993"/>
    </source>
</evidence>
<evidence type="ECO:0000256" key="1">
    <source>
        <dbReference type="ARBA" id="ARBA00001206"/>
    </source>
</evidence>
<keyword evidence="11 16" id="KW-0067">ATP-binding</keyword>
<evidence type="ECO:0000256" key="6">
    <source>
        <dbReference type="ARBA" id="ARBA00012102"/>
    </source>
</evidence>
<comment type="function">
    <text evidence="16">Catalyzes the phosphorylation of pantothenate (Pan), the first step in CoA biosynthesis.</text>
</comment>
<evidence type="ECO:0000313" key="17">
    <source>
        <dbReference type="EMBL" id="GAA4301167.1"/>
    </source>
</evidence>
<dbReference type="Gene3D" id="3.30.420.40">
    <property type="match status" value="1"/>
</dbReference>
<feature type="binding site" evidence="16">
    <location>
        <begin position="94"/>
        <end position="97"/>
    </location>
    <ligand>
        <name>substrate</name>
    </ligand>
</feature>
<dbReference type="Pfam" id="PF03309">
    <property type="entry name" value="Pan_kinase"/>
    <property type="match status" value="1"/>
</dbReference>
<dbReference type="InterPro" id="IPR004619">
    <property type="entry name" value="Type_III_PanK"/>
</dbReference>
<evidence type="ECO:0000256" key="15">
    <source>
        <dbReference type="ARBA" id="ARBA00040883"/>
    </source>
</evidence>
<keyword evidence="8 16" id="KW-0808">Transferase</keyword>
<keyword evidence="7 16" id="KW-0963">Cytoplasm</keyword>
<evidence type="ECO:0000256" key="7">
    <source>
        <dbReference type="ARBA" id="ARBA00022490"/>
    </source>
</evidence>
<feature type="active site" description="Proton acceptor" evidence="16">
    <location>
        <position position="96"/>
    </location>
</feature>
<dbReference type="SUPFAM" id="SSF53067">
    <property type="entry name" value="Actin-like ATPase domain"/>
    <property type="match status" value="2"/>
</dbReference>
<reference evidence="18" key="1">
    <citation type="journal article" date="2019" name="Int. J. Syst. Evol. Microbiol.">
        <title>The Global Catalogue of Microorganisms (GCM) 10K type strain sequencing project: providing services to taxonomists for standard genome sequencing and annotation.</title>
        <authorList>
            <consortium name="The Broad Institute Genomics Platform"/>
            <consortium name="The Broad Institute Genome Sequencing Center for Infectious Disease"/>
            <person name="Wu L."/>
            <person name="Ma J."/>
        </authorList>
    </citation>
    <scope>NUCLEOTIDE SEQUENCE [LARGE SCALE GENOMIC DNA]</scope>
    <source>
        <strain evidence="18">JCM 17664</strain>
    </source>
</reference>
<evidence type="ECO:0000256" key="9">
    <source>
        <dbReference type="ARBA" id="ARBA00022741"/>
    </source>
</evidence>
<comment type="similarity">
    <text evidence="14 16">Belongs to the type III pantothenate kinase family.</text>
</comment>
<evidence type="ECO:0000256" key="3">
    <source>
        <dbReference type="ARBA" id="ARBA00004496"/>
    </source>
</evidence>
<evidence type="ECO:0000256" key="2">
    <source>
        <dbReference type="ARBA" id="ARBA00001958"/>
    </source>
</evidence>
<evidence type="ECO:0000256" key="5">
    <source>
        <dbReference type="ARBA" id="ARBA00011738"/>
    </source>
</evidence>
<gene>
    <name evidence="16" type="primary">coaX</name>
    <name evidence="17" type="ORF">GCM10023143_02710</name>
</gene>
<evidence type="ECO:0000256" key="4">
    <source>
        <dbReference type="ARBA" id="ARBA00005225"/>
    </source>
</evidence>
<evidence type="ECO:0000256" key="12">
    <source>
        <dbReference type="ARBA" id="ARBA00022958"/>
    </source>
</evidence>
<comment type="cofactor">
    <cofactor evidence="16">
        <name>NH4(+)</name>
        <dbReference type="ChEBI" id="CHEBI:28938"/>
    </cofactor>
    <cofactor evidence="16">
        <name>K(+)</name>
        <dbReference type="ChEBI" id="CHEBI:29103"/>
    </cofactor>
    <text evidence="16">A monovalent cation. Ammonium or potassium.</text>
</comment>
<dbReference type="InterPro" id="IPR043129">
    <property type="entry name" value="ATPase_NBD"/>
</dbReference>
<keyword evidence="12 16" id="KW-0630">Potassium</keyword>
<comment type="cofactor">
    <cofactor evidence="2">
        <name>K(+)</name>
        <dbReference type="ChEBI" id="CHEBI:29103"/>
    </cofactor>
</comment>
<dbReference type="NCBIfam" id="TIGR00671">
    <property type="entry name" value="baf"/>
    <property type="match status" value="1"/>
</dbReference>
<feature type="binding site" evidence="16">
    <location>
        <position position="120"/>
    </location>
    <ligand>
        <name>ATP</name>
        <dbReference type="ChEBI" id="CHEBI:30616"/>
    </ligand>
</feature>
<comment type="caution">
    <text evidence="16">Lacks conserved residue(s) required for the propagation of feature annotation.</text>
</comment>
<dbReference type="EMBL" id="BAABFN010000001">
    <property type="protein sequence ID" value="GAA4301167.1"/>
    <property type="molecule type" value="Genomic_DNA"/>
</dbReference>
<feature type="binding site" evidence="16">
    <location>
        <position position="87"/>
    </location>
    <ligand>
        <name>substrate</name>
    </ligand>
</feature>
<comment type="catalytic activity">
    <reaction evidence="1 16">
        <text>(R)-pantothenate + ATP = (R)-4'-phosphopantothenate + ADP + H(+)</text>
        <dbReference type="Rhea" id="RHEA:16373"/>
        <dbReference type="ChEBI" id="CHEBI:10986"/>
        <dbReference type="ChEBI" id="CHEBI:15378"/>
        <dbReference type="ChEBI" id="CHEBI:29032"/>
        <dbReference type="ChEBI" id="CHEBI:30616"/>
        <dbReference type="ChEBI" id="CHEBI:456216"/>
        <dbReference type="EC" id="2.7.1.33"/>
    </reaction>
</comment>
<dbReference type="EC" id="2.7.1.33" evidence="6 16"/>
<sequence>MTYLCLDFGNSRQKAAWFSNGVLEGESLLEPASLTVRVKELVGRHSPDGIILSSVIDHPEEIDTFLAAQPFFIRLDADTPLPFHNAYETPRSLGPDRLALAAAAQRYYPGQHNLVIALGSCITFNFLTGDGVFLGGSIAPGLQMRFRAMHAFTGRLPLLGPEEGYPLVGSDTRQSMLSGVLNGMRAELDGLIEQYREVYSNFNVLLTGGDMAYFAGRLKNKIFADLTLSYKGLHAILEFNAGRNG</sequence>
<dbReference type="HAMAP" id="MF_01274">
    <property type="entry name" value="Pantothen_kinase_3"/>
    <property type="match status" value="1"/>
</dbReference>
<dbReference type="Proteomes" id="UP001501207">
    <property type="component" value="Unassembled WGS sequence"/>
</dbReference>
<dbReference type="CDD" id="cd24015">
    <property type="entry name" value="ASKHA_NBD_PanK-III"/>
    <property type="match status" value="1"/>
</dbReference>
<keyword evidence="18" id="KW-1185">Reference proteome</keyword>
<protein>
    <recommendedName>
        <fullName evidence="15 16">Type III pantothenate kinase</fullName>
        <ecNumber evidence="6 16">2.7.1.33</ecNumber>
    </recommendedName>
    <alternativeName>
        <fullName evidence="16">PanK-III</fullName>
    </alternativeName>
    <alternativeName>
        <fullName evidence="16">Pantothenic acid kinase</fullName>
    </alternativeName>
</protein>
<evidence type="ECO:0000256" key="14">
    <source>
        <dbReference type="ARBA" id="ARBA00038036"/>
    </source>
</evidence>
<evidence type="ECO:0000256" key="16">
    <source>
        <dbReference type="HAMAP-Rule" id="MF_01274"/>
    </source>
</evidence>
<feature type="binding site" evidence="16">
    <location>
        <position position="172"/>
    </location>
    <ligand>
        <name>substrate</name>
    </ligand>
</feature>
<evidence type="ECO:0000256" key="10">
    <source>
        <dbReference type="ARBA" id="ARBA00022777"/>
    </source>
</evidence>
<evidence type="ECO:0000313" key="18">
    <source>
        <dbReference type="Proteomes" id="UP001501207"/>
    </source>
</evidence>
<comment type="pathway">
    <text evidence="4 16">Cofactor biosynthesis; coenzyme A biosynthesis; CoA from (R)-pantothenate: step 1/5.</text>
</comment>
<dbReference type="GO" id="GO:0016301">
    <property type="term" value="F:kinase activity"/>
    <property type="evidence" value="ECO:0007669"/>
    <property type="project" value="UniProtKB-KW"/>
</dbReference>
<evidence type="ECO:0000256" key="8">
    <source>
        <dbReference type="ARBA" id="ARBA00022679"/>
    </source>
</evidence>
<dbReference type="PANTHER" id="PTHR34265:SF1">
    <property type="entry name" value="TYPE III PANTOTHENATE KINASE"/>
    <property type="match status" value="1"/>
</dbReference>
<comment type="caution">
    <text evidence="17">The sequence shown here is derived from an EMBL/GenBank/DDBJ whole genome shotgun (WGS) entry which is preliminary data.</text>
</comment>
<keyword evidence="10 16" id="KW-0418">Kinase</keyword>
<dbReference type="RefSeq" id="WP_344974102.1">
    <property type="nucleotide sequence ID" value="NZ_BAABFN010000001.1"/>
</dbReference>
<feature type="binding site" evidence="16">
    <location>
        <begin position="7"/>
        <end position="14"/>
    </location>
    <ligand>
        <name>ATP</name>
        <dbReference type="ChEBI" id="CHEBI:30616"/>
    </ligand>
</feature>
<keyword evidence="13 16" id="KW-0173">Coenzyme A biosynthesis</keyword>